<dbReference type="EC" id="6.3.2.8" evidence="3 14"/>
<evidence type="ECO:0000256" key="9">
    <source>
        <dbReference type="ARBA" id="ARBA00022960"/>
    </source>
</evidence>
<evidence type="ECO:0000256" key="7">
    <source>
        <dbReference type="ARBA" id="ARBA00022741"/>
    </source>
</evidence>
<evidence type="ECO:0000256" key="13">
    <source>
        <dbReference type="ARBA" id="ARBA00047833"/>
    </source>
</evidence>
<dbReference type="Pfam" id="PF02875">
    <property type="entry name" value="Mur_ligase_C"/>
    <property type="match status" value="1"/>
</dbReference>
<dbReference type="Proteomes" id="UP000177141">
    <property type="component" value="Unassembled WGS sequence"/>
</dbReference>
<dbReference type="InterPro" id="IPR005758">
    <property type="entry name" value="UDP-N-AcMur_Ala_ligase_MurC"/>
</dbReference>
<gene>
    <name evidence="18" type="ORF">A3A93_00180</name>
</gene>
<dbReference type="Gene3D" id="3.40.1190.10">
    <property type="entry name" value="Mur-like, catalytic domain"/>
    <property type="match status" value="1"/>
</dbReference>
<dbReference type="PANTHER" id="PTHR43445:SF3">
    <property type="entry name" value="UDP-N-ACETYLMURAMATE--L-ALANINE LIGASE"/>
    <property type="match status" value="1"/>
</dbReference>
<comment type="subcellular location">
    <subcellularLocation>
        <location evidence="1">Cytoplasm</location>
    </subcellularLocation>
</comment>
<keyword evidence="9" id="KW-0133">Cell shape</keyword>
<proteinExistence type="predicted"/>
<keyword evidence="12" id="KW-0961">Cell wall biogenesis/degradation</keyword>
<dbReference type="AlphaFoldDB" id="A0A1F7ITL8"/>
<dbReference type="InterPro" id="IPR000713">
    <property type="entry name" value="Mur_ligase_N"/>
</dbReference>
<evidence type="ECO:0000256" key="5">
    <source>
        <dbReference type="ARBA" id="ARBA00022598"/>
    </source>
</evidence>
<organism evidence="18 19">
    <name type="scientific">Candidatus Roizmanbacteria bacterium RIFCSPLOWO2_01_FULL_38_12</name>
    <dbReference type="NCBI Taxonomy" id="1802061"/>
    <lineage>
        <taxon>Bacteria</taxon>
        <taxon>Candidatus Roizmaniibacteriota</taxon>
    </lineage>
</organism>
<dbReference type="Gene3D" id="3.40.50.720">
    <property type="entry name" value="NAD(P)-binding Rossmann-like Domain"/>
    <property type="match status" value="1"/>
</dbReference>
<dbReference type="InterPro" id="IPR013221">
    <property type="entry name" value="Mur_ligase_cen"/>
</dbReference>
<evidence type="ECO:0000259" key="15">
    <source>
        <dbReference type="Pfam" id="PF01225"/>
    </source>
</evidence>
<evidence type="ECO:0000256" key="6">
    <source>
        <dbReference type="ARBA" id="ARBA00022618"/>
    </source>
</evidence>
<evidence type="ECO:0000256" key="10">
    <source>
        <dbReference type="ARBA" id="ARBA00022984"/>
    </source>
</evidence>
<feature type="domain" description="Mur ligase N-terminal catalytic" evidence="15">
    <location>
        <begin position="1"/>
        <end position="91"/>
    </location>
</feature>
<keyword evidence="10" id="KW-0573">Peptidoglycan synthesis</keyword>
<dbReference type="GO" id="GO:0005524">
    <property type="term" value="F:ATP binding"/>
    <property type="evidence" value="ECO:0007669"/>
    <property type="project" value="UniProtKB-KW"/>
</dbReference>
<comment type="caution">
    <text evidence="18">The sequence shown here is derived from an EMBL/GenBank/DDBJ whole genome shotgun (WGS) entry which is preliminary data.</text>
</comment>
<comment type="catalytic activity">
    <reaction evidence="13">
        <text>UDP-N-acetyl-alpha-D-muramate + L-alanine + ATP = UDP-N-acetyl-alpha-D-muramoyl-L-alanine + ADP + phosphate + H(+)</text>
        <dbReference type="Rhea" id="RHEA:23372"/>
        <dbReference type="ChEBI" id="CHEBI:15378"/>
        <dbReference type="ChEBI" id="CHEBI:30616"/>
        <dbReference type="ChEBI" id="CHEBI:43474"/>
        <dbReference type="ChEBI" id="CHEBI:57972"/>
        <dbReference type="ChEBI" id="CHEBI:70757"/>
        <dbReference type="ChEBI" id="CHEBI:83898"/>
        <dbReference type="ChEBI" id="CHEBI:456216"/>
        <dbReference type="EC" id="6.3.2.8"/>
    </reaction>
</comment>
<dbReference type="Gene3D" id="3.90.190.20">
    <property type="entry name" value="Mur ligase, C-terminal domain"/>
    <property type="match status" value="1"/>
</dbReference>
<dbReference type="STRING" id="1802061.A3A93_00180"/>
<keyword evidence="4" id="KW-0963">Cytoplasm</keyword>
<dbReference type="NCBIfam" id="TIGR01082">
    <property type="entry name" value="murC"/>
    <property type="match status" value="1"/>
</dbReference>
<dbReference type="SUPFAM" id="SSF53623">
    <property type="entry name" value="MurD-like peptide ligases, catalytic domain"/>
    <property type="match status" value="1"/>
</dbReference>
<feature type="domain" description="Mur ligase C-terminal" evidence="16">
    <location>
        <begin position="317"/>
        <end position="450"/>
    </location>
</feature>
<dbReference type="Pfam" id="PF01225">
    <property type="entry name" value="Mur_ligase"/>
    <property type="match status" value="1"/>
</dbReference>
<evidence type="ECO:0000259" key="16">
    <source>
        <dbReference type="Pfam" id="PF02875"/>
    </source>
</evidence>
<dbReference type="GO" id="GO:0071555">
    <property type="term" value="P:cell wall organization"/>
    <property type="evidence" value="ECO:0007669"/>
    <property type="project" value="UniProtKB-KW"/>
</dbReference>
<evidence type="ECO:0000313" key="18">
    <source>
        <dbReference type="EMBL" id="OGK46674.1"/>
    </source>
</evidence>
<keyword evidence="11" id="KW-0131">Cell cycle</keyword>
<sequence length="468" mass="51979">MANIALILKQMGVSVCGADSEDKFITDNLLIGNGISVFATFDPKVIPENTDLVLYAAAHNGSKNPQIIAAKERGIKVMHQAEFIGELMKKFKKSIAVTGCHGKTTTSSLLAYALSKLNKKPSYLVGAPTFNEHFGAAFAGDDLFVLEADEYGVEPPTDKTPKFDFFNPDYLIVTNIDFDHPDVYGSLEDTKKSFLRFMKKLNNEQSIIACADDEPLAEVLKSLLKEKYITYGFHKNADVKVFDIKSDANGISFKIKFNNKLKDSRLRGNDVIDGFKISLFGEKNVLNATAVIAMLTKLGFTEEQIKDSLVGFHGAKRRLEQLASIGDNVLFDDYAHHPAEIEATISALKQRFKNKKIVVLFQPHTFSRTAILKERFIEALSKADTALILPVFASAREQVSMTGIRSLDLMKLAKKKNIHTIYAYDSNKEAVETLRNLLSKNSVICTMGAGDIYELRDSIVKILKAVEQ</sequence>
<dbReference type="GO" id="GO:0008763">
    <property type="term" value="F:UDP-N-acetylmuramate-L-alanine ligase activity"/>
    <property type="evidence" value="ECO:0007669"/>
    <property type="project" value="UniProtKB-UniRule"/>
</dbReference>
<reference evidence="18 19" key="1">
    <citation type="journal article" date="2016" name="Nat. Commun.">
        <title>Thousands of microbial genomes shed light on interconnected biogeochemical processes in an aquifer system.</title>
        <authorList>
            <person name="Anantharaman K."/>
            <person name="Brown C.T."/>
            <person name="Hug L.A."/>
            <person name="Sharon I."/>
            <person name="Castelle C.J."/>
            <person name="Probst A.J."/>
            <person name="Thomas B.C."/>
            <person name="Singh A."/>
            <person name="Wilkins M.J."/>
            <person name="Karaoz U."/>
            <person name="Brodie E.L."/>
            <person name="Williams K.H."/>
            <person name="Hubbard S.S."/>
            <person name="Banfield J.F."/>
        </authorList>
    </citation>
    <scope>NUCLEOTIDE SEQUENCE [LARGE SCALE GENOMIC DNA]</scope>
</reference>
<evidence type="ECO:0000256" key="11">
    <source>
        <dbReference type="ARBA" id="ARBA00023306"/>
    </source>
</evidence>
<keyword evidence="8" id="KW-0067">ATP-binding</keyword>
<dbReference type="GO" id="GO:0005737">
    <property type="term" value="C:cytoplasm"/>
    <property type="evidence" value="ECO:0007669"/>
    <property type="project" value="UniProtKB-SubCell"/>
</dbReference>
<dbReference type="InterPro" id="IPR036615">
    <property type="entry name" value="Mur_ligase_C_dom_sf"/>
</dbReference>
<evidence type="ECO:0000256" key="4">
    <source>
        <dbReference type="ARBA" id="ARBA00022490"/>
    </source>
</evidence>
<evidence type="ECO:0000259" key="17">
    <source>
        <dbReference type="Pfam" id="PF08245"/>
    </source>
</evidence>
<dbReference type="GO" id="GO:0009252">
    <property type="term" value="P:peptidoglycan biosynthetic process"/>
    <property type="evidence" value="ECO:0007669"/>
    <property type="project" value="UniProtKB-UniRule"/>
</dbReference>
<evidence type="ECO:0000256" key="2">
    <source>
        <dbReference type="ARBA" id="ARBA00004752"/>
    </source>
</evidence>
<accession>A0A1F7ITL8</accession>
<keyword evidence="5 18" id="KW-0436">Ligase</keyword>
<name>A0A1F7ITL8_9BACT</name>
<evidence type="ECO:0000256" key="12">
    <source>
        <dbReference type="ARBA" id="ARBA00023316"/>
    </source>
</evidence>
<dbReference type="GO" id="GO:0051301">
    <property type="term" value="P:cell division"/>
    <property type="evidence" value="ECO:0007669"/>
    <property type="project" value="UniProtKB-KW"/>
</dbReference>
<dbReference type="UniPathway" id="UPA00219"/>
<evidence type="ECO:0000256" key="1">
    <source>
        <dbReference type="ARBA" id="ARBA00004496"/>
    </source>
</evidence>
<evidence type="ECO:0000256" key="14">
    <source>
        <dbReference type="NCBIfam" id="TIGR01082"/>
    </source>
</evidence>
<dbReference type="InterPro" id="IPR004101">
    <property type="entry name" value="Mur_ligase_C"/>
</dbReference>
<keyword evidence="6" id="KW-0132">Cell division</keyword>
<evidence type="ECO:0000313" key="19">
    <source>
        <dbReference type="Proteomes" id="UP000177141"/>
    </source>
</evidence>
<dbReference type="EMBL" id="MGAL01000042">
    <property type="protein sequence ID" value="OGK46674.1"/>
    <property type="molecule type" value="Genomic_DNA"/>
</dbReference>
<dbReference type="Pfam" id="PF08245">
    <property type="entry name" value="Mur_ligase_M"/>
    <property type="match status" value="1"/>
</dbReference>
<evidence type="ECO:0000256" key="8">
    <source>
        <dbReference type="ARBA" id="ARBA00022840"/>
    </source>
</evidence>
<protein>
    <recommendedName>
        <fullName evidence="3 14">UDP-N-acetylmuramate--L-alanine ligase</fullName>
        <ecNumber evidence="3 14">6.3.2.8</ecNumber>
    </recommendedName>
</protein>
<dbReference type="SUPFAM" id="SSF51984">
    <property type="entry name" value="MurCD N-terminal domain"/>
    <property type="match status" value="1"/>
</dbReference>
<dbReference type="GO" id="GO:0008360">
    <property type="term" value="P:regulation of cell shape"/>
    <property type="evidence" value="ECO:0007669"/>
    <property type="project" value="UniProtKB-KW"/>
</dbReference>
<dbReference type="InterPro" id="IPR036565">
    <property type="entry name" value="Mur-like_cat_sf"/>
</dbReference>
<feature type="domain" description="Mur ligase central" evidence="17">
    <location>
        <begin position="97"/>
        <end position="294"/>
    </location>
</feature>
<comment type="pathway">
    <text evidence="2">Cell wall biogenesis; peptidoglycan biosynthesis.</text>
</comment>
<evidence type="ECO:0000256" key="3">
    <source>
        <dbReference type="ARBA" id="ARBA00012211"/>
    </source>
</evidence>
<dbReference type="SUPFAM" id="SSF53244">
    <property type="entry name" value="MurD-like peptide ligases, peptide-binding domain"/>
    <property type="match status" value="1"/>
</dbReference>
<dbReference type="InterPro" id="IPR050061">
    <property type="entry name" value="MurCDEF_pg_biosynth"/>
</dbReference>
<dbReference type="PANTHER" id="PTHR43445">
    <property type="entry name" value="UDP-N-ACETYLMURAMATE--L-ALANINE LIGASE-RELATED"/>
    <property type="match status" value="1"/>
</dbReference>
<keyword evidence="7" id="KW-0547">Nucleotide-binding</keyword>